<sequence>MKFQTYPHDTQNCTMKIESRKFEENGNQRWGGGGEFRFSILSATNQWKFFIANVVSFPFSLSFLLSQIAILVSYTTNDLIFDWELFDPLVVEDHIELPQHDLINKAIDDCTTDYSSGTFACVEVIFTIKRRIGYYIFHTYIPTCLIVIMSWISFWIKPEAVPARVTLCVTSLLTLSTQHAQSQKSLPPVSYIKAIDIFMSSCTVFVFASLMEYALVNILMSDELLNGWIVHQPPTSGSLLSTRLLYHPNATTNNTINDTDHIHLNANQNSQSKHQYLLHRKHKRAYTIDHISRWIFPLSFIVLNIVYWTYFLDL</sequence>
<dbReference type="EMBL" id="JXLN01013347">
    <property type="protein sequence ID" value="KPM09302.1"/>
    <property type="molecule type" value="Genomic_DNA"/>
</dbReference>
<dbReference type="InterPro" id="IPR038050">
    <property type="entry name" value="Neuro_actylchol_rec"/>
</dbReference>
<reference evidence="8 9" key="1">
    <citation type="journal article" date="2015" name="Parasit. Vectors">
        <title>Draft genome of the scabies mite.</title>
        <authorList>
            <person name="Rider S.D.Jr."/>
            <person name="Morgan M.S."/>
            <person name="Arlian L.G."/>
        </authorList>
    </citation>
    <scope>NUCLEOTIDE SEQUENCE [LARGE SCALE GENOMIC DNA]</scope>
    <source>
        <strain evidence="8">Arlian Lab</strain>
    </source>
</reference>
<dbReference type="GO" id="GO:0005230">
    <property type="term" value="F:extracellular ligand-gated monoatomic ion channel activity"/>
    <property type="evidence" value="ECO:0007669"/>
    <property type="project" value="InterPro"/>
</dbReference>
<dbReference type="OrthoDB" id="407674at2759"/>
<dbReference type="InterPro" id="IPR006028">
    <property type="entry name" value="GABAA/Glycine_rcpt"/>
</dbReference>
<keyword evidence="8" id="KW-0675">Receptor</keyword>
<dbReference type="SUPFAM" id="SSF90112">
    <property type="entry name" value="Neurotransmitter-gated ion-channel transmembrane pore"/>
    <property type="match status" value="1"/>
</dbReference>
<keyword evidence="4" id="KW-0472">Membrane</keyword>
<dbReference type="InterPro" id="IPR036734">
    <property type="entry name" value="Neur_chan_lig-bd_sf"/>
</dbReference>
<evidence type="ECO:0000313" key="9">
    <source>
        <dbReference type="Proteomes" id="UP000616769"/>
    </source>
</evidence>
<dbReference type="GO" id="GO:0005886">
    <property type="term" value="C:plasma membrane"/>
    <property type="evidence" value="ECO:0007669"/>
    <property type="project" value="UniProtKB-SubCell"/>
</dbReference>
<dbReference type="VEuPathDB" id="VectorBase:SSCA001976"/>
<dbReference type="InterPro" id="IPR006201">
    <property type="entry name" value="Neur_channel"/>
</dbReference>
<evidence type="ECO:0000256" key="6">
    <source>
        <dbReference type="ARBA" id="ARBA00023303"/>
    </source>
</evidence>
<gene>
    <name evidence="8" type="ORF">QR98_0078360</name>
</gene>
<dbReference type="GO" id="GO:0099095">
    <property type="term" value="F:ligand-gated monoatomic anion channel activity"/>
    <property type="evidence" value="ECO:0007669"/>
    <property type="project" value="UniProtKB-ARBA"/>
</dbReference>
<dbReference type="Proteomes" id="UP000616769">
    <property type="component" value="Unassembled WGS sequence"/>
</dbReference>
<dbReference type="GO" id="GO:0005254">
    <property type="term" value="F:chloride channel activity"/>
    <property type="evidence" value="ECO:0007669"/>
    <property type="project" value="UniProtKB-ARBA"/>
</dbReference>
<feature type="domain" description="Neurotransmitter-gated ion-channel transmembrane" evidence="7">
    <location>
        <begin position="139"/>
        <end position="219"/>
    </location>
</feature>
<dbReference type="PRINTS" id="PR00253">
    <property type="entry name" value="GABAARECEPTR"/>
</dbReference>
<dbReference type="Gene3D" id="1.20.58.390">
    <property type="entry name" value="Neurotransmitter-gated ion-channel transmembrane domain"/>
    <property type="match status" value="1"/>
</dbReference>
<evidence type="ECO:0000256" key="2">
    <source>
        <dbReference type="ARBA" id="ARBA00004236"/>
    </source>
</evidence>
<dbReference type="Gene3D" id="2.70.170.10">
    <property type="entry name" value="Neurotransmitter-gated ion-channel ligand-binding domain"/>
    <property type="match status" value="1"/>
</dbReference>
<dbReference type="SUPFAM" id="SSF63712">
    <property type="entry name" value="Nicotinic receptor ligand binding domain-like"/>
    <property type="match status" value="1"/>
</dbReference>
<dbReference type="GO" id="GO:0004888">
    <property type="term" value="F:transmembrane signaling receptor activity"/>
    <property type="evidence" value="ECO:0007669"/>
    <property type="project" value="InterPro"/>
</dbReference>
<protein>
    <submittedName>
        <fullName evidence="8">Glycine receptor alpha 1-like protein</fullName>
    </submittedName>
</protein>
<dbReference type="CDD" id="cd19049">
    <property type="entry name" value="LGIC_TM_anion"/>
    <property type="match status" value="1"/>
</dbReference>
<name>A0A132AE87_SARSC</name>
<organism evidence="8 9">
    <name type="scientific">Sarcoptes scabiei</name>
    <name type="common">Itch mite</name>
    <name type="synonym">Acarus scabiei</name>
    <dbReference type="NCBI Taxonomy" id="52283"/>
    <lineage>
        <taxon>Eukaryota</taxon>
        <taxon>Metazoa</taxon>
        <taxon>Ecdysozoa</taxon>
        <taxon>Arthropoda</taxon>
        <taxon>Chelicerata</taxon>
        <taxon>Arachnida</taxon>
        <taxon>Acari</taxon>
        <taxon>Acariformes</taxon>
        <taxon>Sarcoptiformes</taxon>
        <taxon>Astigmata</taxon>
        <taxon>Psoroptidia</taxon>
        <taxon>Sarcoptoidea</taxon>
        <taxon>Sarcoptidae</taxon>
        <taxon>Sarcoptinae</taxon>
        <taxon>Sarcoptes</taxon>
    </lineage>
</organism>
<dbReference type="InterPro" id="IPR006029">
    <property type="entry name" value="Neurotrans-gated_channel_TM"/>
</dbReference>
<evidence type="ECO:0000313" key="8">
    <source>
        <dbReference type="EMBL" id="KPM09302.1"/>
    </source>
</evidence>
<dbReference type="PANTHER" id="PTHR18945">
    <property type="entry name" value="NEUROTRANSMITTER GATED ION CHANNEL"/>
    <property type="match status" value="1"/>
</dbReference>
<evidence type="ECO:0000256" key="5">
    <source>
        <dbReference type="ARBA" id="ARBA00023065"/>
    </source>
</evidence>
<comment type="subcellular location">
    <subcellularLocation>
        <location evidence="2">Cell membrane</location>
    </subcellularLocation>
    <subcellularLocation>
        <location evidence="1">Membrane</location>
        <topology evidence="1">Multi-pass membrane protein</topology>
    </subcellularLocation>
</comment>
<proteinExistence type="predicted"/>
<dbReference type="Pfam" id="PF02932">
    <property type="entry name" value="Neur_chan_memb"/>
    <property type="match status" value="1"/>
</dbReference>
<evidence type="ECO:0000256" key="1">
    <source>
        <dbReference type="ARBA" id="ARBA00004141"/>
    </source>
</evidence>
<keyword evidence="5" id="KW-0406">Ion transport</keyword>
<accession>A0A132AE87</accession>
<evidence type="ECO:0000256" key="4">
    <source>
        <dbReference type="ARBA" id="ARBA00022475"/>
    </source>
</evidence>
<dbReference type="InterPro" id="IPR036719">
    <property type="entry name" value="Neuro-gated_channel_TM_sf"/>
</dbReference>
<evidence type="ECO:0000259" key="7">
    <source>
        <dbReference type="Pfam" id="PF02932"/>
    </source>
</evidence>
<keyword evidence="3" id="KW-0813">Transport</keyword>
<keyword evidence="4" id="KW-1003">Cell membrane</keyword>
<keyword evidence="6" id="KW-0407">Ion channel</keyword>
<evidence type="ECO:0000256" key="3">
    <source>
        <dbReference type="ARBA" id="ARBA00022448"/>
    </source>
</evidence>
<comment type="caution">
    <text evidence="8">The sequence shown here is derived from an EMBL/GenBank/DDBJ whole genome shotgun (WGS) entry which is preliminary data.</text>
</comment>
<dbReference type="AlphaFoldDB" id="A0A132AE87"/>